<feature type="signal peptide" evidence="2">
    <location>
        <begin position="1"/>
        <end position="18"/>
    </location>
</feature>
<reference evidence="4 5" key="1">
    <citation type="submission" date="2019-03" db="EMBL/GenBank/DDBJ databases">
        <title>Flavobacterium AR-3-4 sp. nov. isolated from arctic soil.</title>
        <authorList>
            <person name="Chaudhary D.K."/>
        </authorList>
    </citation>
    <scope>NUCLEOTIDE SEQUENCE [LARGE SCALE GENOMIC DNA]</scope>
    <source>
        <strain evidence="4 5">AR-3-4</strain>
    </source>
</reference>
<dbReference type="SUPFAM" id="SSF52833">
    <property type="entry name" value="Thioredoxin-like"/>
    <property type="match status" value="1"/>
</dbReference>
<dbReference type="InterPro" id="IPR036249">
    <property type="entry name" value="Thioredoxin-like_sf"/>
</dbReference>
<feature type="domain" description="Thioredoxin" evidence="3">
    <location>
        <begin position="13"/>
        <end position="134"/>
    </location>
</feature>
<dbReference type="AlphaFoldDB" id="A0A4R5CEG6"/>
<dbReference type="PANTHER" id="PTHR32234">
    <property type="entry name" value="THIOL:DISULFIDE INTERCHANGE PROTEIN DSBD"/>
    <property type="match status" value="1"/>
</dbReference>
<dbReference type="PROSITE" id="PS00194">
    <property type="entry name" value="THIOREDOXIN_1"/>
    <property type="match status" value="1"/>
</dbReference>
<feature type="chain" id="PRO_5020219506" evidence="2">
    <location>
        <begin position="19"/>
        <end position="392"/>
    </location>
</feature>
<protein>
    <submittedName>
        <fullName evidence="4">Thioredoxin family protein</fullName>
    </submittedName>
</protein>
<dbReference type="InterPro" id="IPR017937">
    <property type="entry name" value="Thioredoxin_CS"/>
</dbReference>
<keyword evidence="5" id="KW-1185">Reference proteome</keyword>
<dbReference type="InterPro" id="IPR012336">
    <property type="entry name" value="Thioredoxin-like_fold"/>
</dbReference>
<evidence type="ECO:0000259" key="3">
    <source>
        <dbReference type="PROSITE" id="PS51352"/>
    </source>
</evidence>
<evidence type="ECO:0000256" key="2">
    <source>
        <dbReference type="SAM" id="SignalP"/>
    </source>
</evidence>
<gene>
    <name evidence="4" type="ORF">E0F76_07720</name>
</gene>
<accession>A0A4R5CEG6</accession>
<dbReference type="Pfam" id="PF13098">
    <property type="entry name" value="Thioredoxin_2"/>
    <property type="match status" value="1"/>
</dbReference>
<dbReference type="GO" id="GO:0015035">
    <property type="term" value="F:protein-disulfide reductase activity"/>
    <property type="evidence" value="ECO:0007669"/>
    <property type="project" value="TreeGrafter"/>
</dbReference>
<keyword evidence="2" id="KW-0732">Signal</keyword>
<dbReference type="OrthoDB" id="120730at2"/>
<dbReference type="Gene3D" id="3.40.30.10">
    <property type="entry name" value="Glutaredoxin"/>
    <property type="match status" value="1"/>
</dbReference>
<keyword evidence="1" id="KW-0676">Redox-active center</keyword>
<organism evidence="4 5">
    <name type="scientific">Flavobacterium cellulosilyticum</name>
    <dbReference type="NCBI Taxonomy" id="2541731"/>
    <lineage>
        <taxon>Bacteria</taxon>
        <taxon>Pseudomonadati</taxon>
        <taxon>Bacteroidota</taxon>
        <taxon>Flavobacteriia</taxon>
        <taxon>Flavobacteriales</taxon>
        <taxon>Flavobacteriaceae</taxon>
        <taxon>Flavobacterium</taxon>
    </lineage>
</organism>
<dbReference type="GO" id="GO:0045454">
    <property type="term" value="P:cell redox homeostasis"/>
    <property type="evidence" value="ECO:0007669"/>
    <property type="project" value="TreeGrafter"/>
</dbReference>
<sequence length="392" mass="45772">MRLMCFCFFFIFVQTGIAQTSFKFDERNYQTILSTSKTENKPIFMMLYATWCPHCNKMKNTVFKEEKVRSMLRTNFICTWFDIDTPEGKILNTKFNLTSLPTFVFLDSNETELYRLKGELSTSDFIQELNNALNSKLQLPFLEKEYINMPSDSQKWLNYMNVLKKGKDREYLAEKVKAYFDSQTDEQLISPTNWVIIANCVTDISSREFQFVLKHQIEFEAISSPLRVERKIISIVTESLKPLTESFDTIAYYQKRKIAKTIQLQKTDSLIYRYDLTIAERTGNWSAYKKIAIESTEKFAWKDPTLLKEISQNFLKYITDVPSLNLAIKWTTHSLLLNDSYDGNLLLSNLYLKTNNKNSAITAARKSKVICTAYSFNPKEVDELYIKLGITK</sequence>
<evidence type="ECO:0000256" key="1">
    <source>
        <dbReference type="ARBA" id="ARBA00023284"/>
    </source>
</evidence>
<dbReference type="EMBL" id="SMFK01000003">
    <property type="protein sequence ID" value="TDD97975.1"/>
    <property type="molecule type" value="Genomic_DNA"/>
</dbReference>
<evidence type="ECO:0000313" key="5">
    <source>
        <dbReference type="Proteomes" id="UP000295479"/>
    </source>
</evidence>
<comment type="caution">
    <text evidence="4">The sequence shown here is derived from an EMBL/GenBank/DDBJ whole genome shotgun (WGS) entry which is preliminary data.</text>
</comment>
<dbReference type="PROSITE" id="PS51352">
    <property type="entry name" value="THIOREDOXIN_2"/>
    <property type="match status" value="1"/>
</dbReference>
<name>A0A4R5CEG6_9FLAO</name>
<dbReference type="PANTHER" id="PTHR32234:SF0">
    <property type="entry name" value="THIOL:DISULFIDE INTERCHANGE PROTEIN DSBD"/>
    <property type="match status" value="1"/>
</dbReference>
<dbReference type="InterPro" id="IPR013766">
    <property type="entry name" value="Thioredoxin_domain"/>
</dbReference>
<proteinExistence type="predicted"/>
<dbReference type="Proteomes" id="UP000295479">
    <property type="component" value="Unassembled WGS sequence"/>
</dbReference>
<evidence type="ECO:0000313" key="4">
    <source>
        <dbReference type="EMBL" id="TDD97975.1"/>
    </source>
</evidence>